<dbReference type="InterPro" id="IPR007506">
    <property type="entry name" value="PMDh-L-like_dom"/>
</dbReference>
<accession>A0A135RZG0</accession>
<name>A0A135RZG0_9PEZI</name>
<evidence type="ECO:0000313" key="6">
    <source>
        <dbReference type="EMBL" id="KXH29050.1"/>
    </source>
</evidence>
<evidence type="ECO:0000256" key="3">
    <source>
        <dbReference type="SAM" id="MobiDB-lite"/>
    </source>
</evidence>
<dbReference type="AlphaFoldDB" id="A0A135RZG0"/>
<dbReference type="PANTHER" id="PTHR36577:SF3">
    <property type="entry name" value="DUF521 DOMAIN PROTEIN (AFU_ORTHOLOGUE AFUA_6G00490)"/>
    <property type="match status" value="1"/>
</dbReference>
<feature type="region of interest" description="Disordered" evidence="3">
    <location>
        <begin position="1"/>
        <end position="43"/>
    </location>
</feature>
<feature type="domain" description="Phosphomevalonate dehydratase large subunit-like" evidence="5">
    <location>
        <begin position="253"/>
        <end position="651"/>
    </location>
</feature>
<dbReference type="Gene3D" id="3.50.30.10">
    <property type="entry name" value="Phosphohistidine domain"/>
    <property type="match status" value="1"/>
</dbReference>
<dbReference type="EMBL" id="JFBX01000758">
    <property type="protein sequence ID" value="KXH29050.1"/>
    <property type="molecule type" value="Genomic_DNA"/>
</dbReference>
<evidence type="ECO:0008006" key="8">
    <source>
        <dbReference type="Google" id="ProtNLM"/>
    </source>
</evidence>
<evidence type="ECO:0000259" key="5">
    <source>
        <dbReference type="Pfam" id="PF04412"/>
    </source>
</evidence>
<dbReference type="GO" id="GO:0016829">
    <property type="term" value="F:lyase activity"/>
    <property type="evidence" value="ECO:0007669"/>
    <property type="project" value="UniProtKB-KW"/>
</dbReference>
<dbReference type="OrthoDB" id="2594507at2759"/>
<dbReference type="CDD" id="cd01355">
    <property type="entry name" value="AcnX"/>
    <property type="match status" value="1"/>
</dbReference>
<evidence type="ECO:0000313" key="7">
    <source>
        <dbReference type="Proteomes" id="UP000070328"/>
    </source>
</evidence>
<evidence type="ECO:0000256" key="2">
    <source>
        <dbReference type="ARBA" id="ARBA00023239"/>
    </source>
</evidence>
<comment type="caution">
    <text evidence="6">The sequence shown here is derived from an EMBL/GenBank/DDBJ whole genome shotgun (WGS) entry which is preliminary data.</text>
</comment>
<evidence type="ECO:0000259" key="4">
    <source>
        <dbReference type="Pfam" id="PF01989"/>
    </source>
</evidence>
<keyword evidence="7" id="KW-1185">Reference proteome</keyword>
<feature type="domain" description="Phosphomevalonate dehydratase small subunit-like" evidence="4">
    <location>
        <begin position="124"/>
        <end position="209"/>
    </location>
</feature>
<organism evidence="6 7">
    <name type="scientific">Colletotrichum simmondsii</name>
    <dbReference type="NCBI Taxonomy" id="703756"/>
    <lineage>
        <taxon>Eukaryota</taxon>
        <taxon>Fungi</taxon>
        <taxon>Dikarya</taxon>
        <taxon>Ascomycota</taxon>
        <taxon>Pezizomycotina</taxon>
        <taxon>Sordariomycetes</taxon>
        <taxon>Hypocreomycetidae</taxon>
        <taxon>Glomerellales</taxon>
        <taxon>Glomerellaceae</taxon>
        <taxon>Colletotrichum</taxon>
        <taxon>Colletotrichum acutatum species complex</taxon>
    </lineage>
</organism>
<keyword evidence="2" id="KW-0456">Lyase</keyword>
<evidence type="ECO:0000256" key="1">
    <source>
        <dbReference type="ARBA" id="ARBA00023004"/>
    </source>
</evidence>
<dbReference type="Pfam" id="PF01989">
    <property type="entry name" value="AcnX_swivel_put"/>
    <property type="match status" value="1"/>
</dbReference>
<dbReference type="InterPro" id="IPR002840">
    <property type="entry name" value="PMDh-S-like_dom"/>
</dbReference>
<dbReference type="PANTHER" id="PTHR36577">
    <property type="entry name" value="DUF521 DOMAIN PROTEIN (AFU_ORTHOLOGUE AFUA_6G00490)"/>
    <property type="match status" value="1"/>
</dbReference>
<dbReference type="CDD" id="cd01356">
    <property type="entry name" value="AcnX_swivel"/>
    <property type="match status" value="1"/>
</dbReference>
<dbReference type="SUPFAM" id="SSF52016">
    <property type="entry name" value="LeuD/IlvD-like"/>
    <property type="match status" value="1"/>
</dbReference>
<dbReference type="Proteomes" id="UP000070328">
    <property type="component" value="Unassembled WGS sequence"/>
</dbReference>
<keyword evidence="1" id="KW-0408">Iron</keyword>
<gene>
    <name evidence="6" type="ORF">CSIM01_02119</name>
</gene>
<sequence length="670" mass="72280">MTFDEGVAVPGRHHSRTAGEGSPRNAGRGNLPEPLIGKESSNMGDRNGTGFRAYLTPSLRSCISCIFRTANLHVCPIDSHFLLICQQLDVPGYFADSMMPNPSQPLAVIPGNAQGQVIFSDVPLSFMMGVDSKTGIVADAHHPLRGTSLKDSILVIPAGRGSCSGSSAIAELILCGNAPAALIFRDVEMILTLGVLVADKMFDKRIPIVFLSDASHFEVFRRASTVQINETSLLMSPGGHKIDLVSQSTKALELNPTDKAILSGESGEASRIAMEIIVKYATIQGAQRLIDVSQVHVDACAYVGESSLLVPERLLSLGGKFVVPSTCNSLNVDRQRWKELGAKPEISQISDKIGETYLKLGAKMSFTCAPYLLESKPKAGEQVGWSESNAVVFANSVLGAHTQKYPDYMDVFIALTGRAPYAGCHVPEGRKPEVIIEVTQISAFDPSFFALVGYSIGHVVAAKIPLVIGMETTQPTISDLKAFGAGFATSSSAPMFHINGITPEAASFGDTLASLKTIEVTIPELQLAWRQLNTASDPSVDIVSLGNPHFSLEEFSQLAEVCRGRHKAPNVEVMITTGRDTYKEALNLGYLDVIESFGARLIMDTCWCMIEEPVVPVKARNAMTNSAKYAHYGPGIVGKNFHFGDVVACIKAASRGYRHEDEMSPRWLFQ</sequence>
<dbReference type="Pfam" id="PF04412">
    <property type="entry name" value="AcnX"/>
    <property type="match status" value="1"/>
</dbReference>
<protein>
    <recommendedName>
        <fullName evidence="8">DUF521 domain-containing protein</fullName>
    </recommendedName>
</protein>
<reference evidence="6 7" key="1">
    <citation type="submission" date="2014-02" db="EMBL/GenBank/DDBJ databases">
        <title>The genome sequence of Colletotrichum simmondsii CBS122122.</title>
        <authorList>
            <person name="Baroncelli R."/>
            <person name="Thon M.R."/>
        </authorList>
    </citation>
    <scope>NUCLEOTIDE SEQUENCE [LARGE SCALE GENOMIC DNA]</scope>
    <source>
        <strain evidence="6 7">CBS122122</strain>
    </source>
</reference>
<proteinExistence type="predicted"/>